<evidence type="ECO:0000256" key="6">
    <source>
        <dbReference type="ARBA" id="ARBA00022917"/>
    </source>
</evidence>
<dbReference type="HOGENOM" id="CLU_002794_2_1_1"/>
<keyword evidence="6" id="KW-0648">Protein biosynthesis</keyword>
<dbReference type="RefSeq" id="XP_002180823.1">
    <property type="nucleotide sequence ID" value="XM_002180787.1"/>
</dbReference>
<dbReference type="Pfam" id="PF22042">
    <property type="entry name" value="EF-G_D2"/>
    <property type="match status" value="1"/>
</dbReference>
<dbReference type="InterPro" id="IPR035647">
    <property type="entry name" value="EFG_III/V"/>
</dbReference>
<dbReference type="PRINTS" id="PR00315">
    <property type="entry name" value="ELONGATNFCT"/>
</dbReference>
<evidence type="ECO:0000256" key="3">
    <source>
        <dbReference type="ARBA" id="ARBA00009978"/>
    </source>
</evidence>
<comment type="subcellular location">
    <subcellularLocation>
        <location evidence="2">Cytoplasm</location>
    </subcellularLocation>
    <subcellularLocation>
        <location evidence="1">Plastid</location>
        <location evidence="1">Chloroplast</location>
    </subcellularLocation>
</comment>
<dbReference type="InterPro" id="IPR038467">
    <property type="entry name" value="RF3_dom_3_sf"/>
</dbReference>
<evidence type="ECO:0000256" key="7">
    <source>
        <dbReference type="ARBA" id="ARBA00023134"/>
    </source>
</evidence>
<dbReference type="Proteomes" id="UP000000759">
    <property type="component" value="Chromosome 10"/>
</dbReference>
<reference evidence="10 11" key="1">
    <citation type="journal article" date="2008" name="Nature">
        <title>The Phaeodactylum genome reveals the evolutionary history of diatom genomes.</title>
        <authorList>
            <person name="Bowler C."/>
            <person name="Allen A.E."/>
            <person name="Badger J.H."/>
            <person name="Grimwood J."/>
            <person name="Jabbari K."/>
            <person name="Kuo A."/>
            <person name="Maheswari U."/>
            <person name="Martens C."/>
            <person name="Maumus F."/>
            <person name="Otillar R.P."/>
            <person name="Rayko E."/>
            <person name="Salamov A."/>
            <person name="Vandepoele K."/>
            <person name="Beszteri B."/>
            <person name="Gruber A."/>
            <person name="Heijde M."/>
            <person name="Katinka M."/>
            <person name="Mock T."/>
            <person name="Valentin K."/>
            <person name="Verret F."/>
            <person name="Berges J.A."/>
            <person name="Brownlee C."/>
            <person name="Cadoret J.P."/>
            <person name="Chiovitti A."/>
            <person name="Choi C.J."/>
            <person name="Coesel S."/>
            <person name="De Martino A."/>
            <person name="Detter J.C."/>
            <person name="Durkin C."/>
            <person name="Falciatore A."/>
            <person name="Fournet J."/>
            <person name="Haruta M."/>
            <person name="Huysman M.J."/>
            <person name="Jenkins B.D."/>
            <person name="Jiroutova K."/>
            <person name="Jorgensen R.E."/>
            <person name="Joubert Y."/>
            <person name="Kaplan A."/>
            <person name="Kroger N."/>
            <person name="Kroth P.G."/>
            <person name="La Roche J."/>
            <person name="Lindquist E."/>
            <person name="Lommer M."/>
            <person name="Martin-Jezequel V."/>
            <person name="Lopez P.J."/>
            <person name="Lucas S."/>
            <person name="Mangogna M."/>
            <person name="McGinnis K."/>
            <person name="Medlin L.K."/>
            <person name="Montsant A."/>
            <person name="Oudot-Le Secq M.P."/>
            <person name="Napoli C."/>
            <person name="Obornik M."/>
            <person name="Parker M.S."/>
            <person name="Petit J.L."/>
            <person name="Porcel B.M."/>
            <person name="Poulsen N."/>
            <person name="Robison M."/>
            <person name="Rychlewski L."/>
            <person name="Rynearson T.A."/>
            <person name="Schmutz J."/>
            <person name="Shapiro H."/>
            <person name="Siaut M."/>
            <person name="Stanley M."/>
            <person name="Sussman M.R."/>
            <person name="Taylor A.R."/>
            <person name="Vardi A."/>
            <person name="von Dassow P."/>
            <person name="Vyverman W."/>
            <person name="Willis A."/>
            <person name="Wyrwicz L.S."/>
            <person name="Rokhsar D.S."/>
            <person name="Weissenbach J."/>
            <person name="Armbrust E.V."/>
            <person name="Green B.R."/>
            <person name="Van de Peer Y."/>
            <person name="Grigoriev I.V."/>
        </authorList>
    </citation>
    <scope>NUCLEOTIDE SEQUENCE [LARGE SCALE GENOMIC DNA]</scope>
    <source>
        <strain evidence="10 11">CCAP 1055/1</strain>
    </source>
</reference>
<dbReference type="SUPFAM" id="SSF52540">
    <property type="entry name" value="P-loop containing nucleoside triphosphate hydrolases"/>
    <property type="match status" value="1"/>
</dbReference>
<comment type="similarity">
    <text evidence="3">Belongs to the TRAFAC class translation factor GTPase superfamily. Classic translation factor GTPase family. PrfC subfamily.</text>
</comment>
<reference evidence="11" key="2">
    <citation type="submission" date="2008-08" db="EMBL/GenBank/DDBJ databases">
        <authorList>
            <consortium name="Diatom Consortium"/>
            <person name="Grigoriev I."/>
            <person name="Grimwood J."/>
            <person name="Kuo A."/>
            <person name="Otillar R.P."/>
            <person name="Salamov A."/>
            <person name="Detter J.C."/>
            <person name="Lindquist E."/>
            <person name="Shapiro H."/>
            <person name="Lucas S."/>
            <person name="Glavina del Rio T."/>
            <person name="Pitluck S."/>
            <person name="Rokhsar D."/>
            <person name="Bowler C."/>
        </authorList>
    </citation>
    <scope>GENOME REANNOTATION</scope>
    <source>
        <strain evidence="11">CCAP 1055/1</strain>
    </source>
</reference>
<dbReference type="NCBIfam" id="TIGR00231">
    <property type="entry name" value="small_GTP"/>
    <property type="match status" value="1"/>
</dbReference>
<dbReference type="InterPro" id="IPR005225">
    <property type="entry name" value="Small_GTP-bd"/>
</dbReference>
<dbReference type="GO" id="GO:0003924">
    <property type="term" value="F:GTPase activity"/>
    <property type="evidence" value="ECO:0007669"/>
    <property type="project" value="InterPro"/>
</dbReference>
<dbReference type="InterPro" id="IPR009000">
    <property type="entry name" value="Transl_B-barrel_sf"/>
</dbReference>
<feature type="compositionally biased region" description="Polar residues" evidence="8">
    <location>
        <begin position="78"/>
        <end position="88"/>
    </location>
</feature>
<evidence type="ECO:0000313" key="11">
    <source>
        <dbReference type="Proteomes" id="UP000000759"/>
    </source>
</evidence>
<dbReference type="Pfam" id="PF16658">
    <property type="entry name" value="RF3_C"/>
    <property type="match status" value="1"/>
</dbReference>
<keyword evidence="7" id="KW-0342">GTP-binding</keyword>
<gene>
    <name evidence="10" type="ORF">PHATRDRAFT_27956</name>
</gene>
<dbReference type="Gene3D" id="3.40.50.300">
    <property type="entry name" value="P-loop containing nucleotide triphosphate hydrolases"/>
    <property type="match status" value="2"/>
</dbReference>
<keyword evidence="11" id="KW-1185">Reference proteome</keyword>
<evidence type="ECO:0000256" key="4">
    <source>
        <dbReference type="ARBA" id="ARBA00022490"/>
    </source>
</evidence>
<dbReference type="OrthoDB" id="364892at2759"/>
<dbReference type="STRING" id="556484.B7G1B1"/>
<keyword evidence="5" id="KW-0547">Nucleotide-binding</keyword>
<dbReference type="InParanoid" id="B7G1B1"/>
<protein>
    <recommendedName>
        <fullName evidence="9">Tr-type G domain-containing protein</fullName>
    </recommendedName>
</protein>
<dbReference type="Pfam" id="PF00009">
    <property type="entry name" value="GTP_EFTU"/>
    <property type="match status" value="1"/>
</dbReference>
<dbReference type="NCBIfam" id="TIGR00503">
    <property type="entry name" value="prfC"/>
    <property type="match status" value="1"/>
</dbReference>
<dbReference type="FunFam" id="3.30.70.3280:FF:000001">
    <property type="entry name" value="Peptide chain release factor 3"/>
    <property type="match status" value="1"/>
</dbReference>
<evidence type="ECO:0000256" key="5">
    <source>
        <dbReference type="ARBA" id="ARBA00022741"/>
    </source>
</evidence>
<dbReference type="NCBIfam" id="NF001964">
    <property type="entry name" value="PRK00741.1"/>
    <property type="match status" value="1"/>
</dbReference>
<dbReference type="AlphaFoldDB" id="B7G1B1"/>
<dbReference type="SUPFAM" id="SSF54980">
    <property type="entry name" value="EF-G C-terminal domain-like"/>
    <property type="match status" value="1"/>
</dbReference>
<dbReference type="PANTHER" id="PTHR43556:SF2">
    <property type="entry name" value="PEPTIDE CHAIN RELEASE FACTOR RF3"/>
    <property type="match status" value="1"/>
</dbReference>
<dbReference type="GeneID" id="7201808"/>
<evidence type="ECO:0000256" key="8">
    <source>
        <dbReference type="SAM" id="MobiDB-lite"/>
    </source>
</evidence>
<dbReference type="InterPro" id="IPR031157">
    <property type="entry name" value="G_TR_CS"/>
</dbReference>
<feature type="compositionally biased region" description="Low complexity" evidence="8">
    <location>
        <begin position="65"/>
        <end position="77"/>
    </location>
</feature>
<dbReference type="Gene3D" id="3.30.70.3280">
    <property type="entry name" value="Peptide chain release factor 3, domain III"/>
    <property type="match status" value="1"/>
</dbReference>
<dbReference type="InterPro" id="IPR027417">
    <property type="entry name" value="P-loop_NTPase"/>
</dbReference>
<dbReference type="PROSITE" id="PS51722">
    <property type="entry name" value="G_TR_2"/>
    <property type="match status" value="1"/>
</dbReference>
<accession>B7G1B1</accession>
<dbReference type="KEGG" id="pti:PHATRDRAFT_27956"/>
<dbReference type="SUPFAM" id="SSF50447">
    <property type="entry name" value="Translation proteins"/>
    <property type="match status" value="1"/>
</dbReference>
<evidence type="ECO:0000256" key="2">
    <source>
        <dbReference type="ARBA" id="ARBA00004496"/>
    </source>
</evidence>
<dbReference type="PROSITE" id="PS00301">
    <property type="entry name" value="G_TR_1"/>
    <property type="match status" value="1"/>
</dbReference>
<feature type="region of interest" description="Disordered" evidence="8">
    <location>
        <begin position="65"/>
        <end position="88"/>
    </location>
</feature>
<dbReference type="HAMAP" id="MF_00072">
    <property type="entry name" value="Rel_fac_3"/>
    <property type="match status" value="1"/>
</dbReference>
<dbReference type="GO" id="GO:0005829">
    <property type="term" value="C:cytosol"/>
    <property type="evidence" value="ECO:0007669"/>
    <property type="project" value="TreeGrafter"/>
</dbReference>
<dbReference type="GO" id="GO:0016150">
    <property type="term" value="F:translation release factor activity, codon nonspecific"/>
    <property type="evidence" value="ECO:0007669"/>
    <property type="project" value="TreeGrafter"/>
</dbReference>
<dbReference type="InterPro" id="IPR053905">
    <property type="entry name" value="EF-G-like_DII"/>
</dbReference>
<evidence type="ECO:0000313" key="10">
    <source>
        <dbReference type="EMBL" id="EEC47475.1"/>
    </source>
</evidence>
<organism evidence="10 11">
    <name type="scientific">Phaeodactylum tricornutum (strain CCAP 1055/1)</name>
    <dbReference type="NCBI Taxonomy" id="556484"/>
    <lineage>
        <taxon>Eukaryota</taxon>
        <taxon>Sar</taxon>
        <taxon>Stramenopiles</taxon>
        <taxon>Ochrophyta</taxon>
        <taxon>Bacillariophyta</taxon>
        <taxon>Bacillariophyceae</taxon>
        <taxon>Bacillariophycidae</taxon>
        <taxon>Naviculales</taxon>
        <taxon>Phaeodactylaceae</taxon>
        <taxon>Phaeodactylum</taxon>
    </lineage>
</organism>
<dbReference type="InterPro" id="IPR004548">
    <property type="entry name" value="PrfC"/>
</dbReference>
<dbReference type="GO" id="GO:0009507">
    <property type="term" value="C:chloroplast"/>
    <property type="evidence" value="ECO:0007669"/>
    <property type="project" value="UniProtKB-SubCell"/>
</dbReference>
<dbReference type="eggNOG" id="KOG0465">
    <property type="taxonomic scope" value="Eukaryota"/>
</dbReference>
<proteinExistence type="inferred from homology"/>
<dbReference type="FunFam" id="3.40.50.300:FF:000542">
    <property type="entry name" value="Peptide chain release factor 3"/>
    <property type="match status" value="1"/>
</dbReference>
<dbReference type="PANTHER" id="PTHR43556">
    <property type="entry name" value="PEPTIDE CHAIN RELEASE FACTOR RF3"/>
    <property type="match status" value="1"/>
</dbReference>
<sequence>MRTSPSSATTMLLARQRRTAVALLVLCIGSQSATAFSSVAYPSSHRSRGDAFRSSPLSIQGLRQSTTATAISGSSSTEDTPPVSTNYQAPQIEIDRRRNLAIISHPDSGKTTMTEKLLLYGGALQQAGAVRQKAEQRATQSDFMEMEQERGISISSTVMNFEYQDFGIRLMDTPGHQDFSEDTYRALAAADNALMLLDAAKGLEPQTRKLFEVCRMRRLPLFTFCNKMDRPALSPYEIMDQIEDEFGLETHPILWPIGDGDRFKGVLDRTTNVVHLYQKAEKRGGKAGVQEVPLEDTVTLKATIDDEELFHKLLEDAELLEELINPLDMERVMKGEQSPLFFGSAMTNFGVQLFLDKFCSMGTKPMGRMADTKSENEEEMIGPNHEEFTGFIFKTQANLDPKHRDRLAYVRVVSGRYEKGMKVSHSRSKSGKKYNLAQAQALFGSDRSSIEVAYPGDVIGINNPGNFAIGDTLFTGGARVAFPGIPSFSPEKFAYIRSPNPSDYKSFRKGIDQLLDEGAVQALRQRNDDGGGPLMLAAVGQLQFEVVQARLKNEYNVESIMEPLNYSLARWVDGGWEAVEKADADGKLFGIMICQDRWGRPVLLFRNDWKAASVAEEEKYLDLKPWSTPPIIDE</sequence>
<dbReference type="GO" id="GO:0005525">
    <property type="term" value="F:GTP binding"/>
    <property type="evidence" value="ECO:0007669"/>
    <property type="project" value="UniProtKB-KW"/>
</dbReference>
<evidence type="ECO:0000259" key="9">
    <source>
        <dbReference type="PROSITE" id="PS51722"/>
    </source>
</evidence>
<keyword evidence="4" id="KW-0963">Cytoplasm</keyword>
<evidence type="ECO:0000256" key="1">
    <source>
        <dbReference type="ARBA" id="ARBA00004229"/>
    </source>
</evidence>
<feature type="domain" description="Tr-type G" evidence="9">
    <location>
        <begin position="95"/>
        <end position="366"/>
    </location>
</feature>
<dbReference type="EMBL" id="CM000613">
    <property type="protein sequence ID" value="EEC47475.1"/>
    <property type="molecule type" value="Genomic_DNA"/>
</dbReference>
<dbReference type="InterPro" id="IPR032090">
    <property type="entry name" value="RF3_C"/>
</dbReference>
<dbReference type="PaxDb" id="2850-Phatr27956"/>
<dbReference type="InterPro" id="IPR000795">
    <property type="entry name" value="T_Tr_GTP-bd_dom"/>
</dbReference>
<name>B7G1B1_PHATC</name>